<dbReference type="InterPro" id="IPR017945">
    <property type="entry name" value="DHBP_synth_RibB-like_a/b_dom"/>
</dbReference>
<dbReference type="AlphaFoldDB" id="A0A7S7LZI4"/>
<name>A0A7S7LZI4_9BACT</name>
<gene>
    <name evidence="1" type="ORF">HUE88_03205</name>
</gene>
<dbReference type="KEGG" id="sbal:HUE88_03205"/>
<keyword evidence="2" id="KW-1185">Reference proteome</keyword>
<protein>
    <recommendedName>
        <fullName evidence="3">Sua5 YciO YrdC YwlC family protein</fullName>
    </recommendedName>
</protein>
<organism evidence="1 2">
    <name type="scientific">Candidatus Sulfurimonas baltica</name>
    <dbReference type="NCBI Taxonomy" id="2740404"/>
    <lineage>
        <taxon>Bacteria</taxon>
        <taxon>Pseudomonadati</taxon>
        <taxon>Campylobacterota</taxon>
        <taxon>Epsilonproteobacteria</taxon>
        <taxon>Campylobacterales</taxon>
        <taxon>Sulfurimonadaceae</taxon>
        <taxon>Sulfurimonas</taxon>
    </lineage>
</organism>
<accession>A0A7S7LZI4</accession>
<proteinExistence type="predicted"/>
<sequence>MPVILAQTDTTVGFLSQDSDKLYEIKSRPTAKPFIKVYKDFYNFLLNKNRVPQNKKNLVRRSKKTTFIVKNRAFRVAASQLNSQILRDLSWNYSTSANESQKKFDRVFCESKADIIIEDRGGLNENSSSTLIKINKFKMRRMR</sequence>
<evidence type="ECO:0000313" key="1">
    <source>
        <dbReference type="EMBL" id="QOY53419.1"/>
    </source>
</evidence>
<evidence type="ECO:0008006" key="3">
    <source>
        <dbReference type="Google" id="ProtNLM"/>
    </source>
</evidence>
<evidence type="ECO:0000313" key="2">
    <source>
        <dbReference type="Proteomes" id="UP000593994"/>
    </source>
</evidence>
<dbReference type="EMBL" id="CP054492">
    <property type="protein sequence ID" value="QOY53419.1"/>
    <property type="molecule type" value="Genomic_DNA"/>
</dbReference>
<reference evidence="1 2" key="1">
    <citation type="submission" date="2020-05" db="EMBL/GenBank/DDBJ databases">
        <title>Sulfurimonas marisnigri, sp. nov., and Sulfurimonas baltica, sp. nov., manganese oxide reducing chemolithoautotrophs of the class Epsilonproteobacteria isolated from the pelagic redoxclines of the Black and Baltic Seas and emended description of the genus Sulfurimonas.</title>
        <authorList>
            <person name="Henkel J.V."/>
            <person name="Laudan C."/>
            <person name="Werner J."/>
            <person name="Neu T."/>
            <person name="Plewe S."/>
            <person name="Sproer C."/>
            <person name="Bunk B."/>
            <person name="Schulz-Vogt H.N."/>
        </authorList>
    </citation>
    <scope>NUCLEOTIDE SEQUENCE [LARGE SCALE GENOMIC DNA]</scope>
    <source>
        <strain evidence="1 2">GD2</strain>
    </source>
</reference>
<dbReference type="SUPFAM" id="SSF55821">
    <property type="entry name" value="YrdC/RibB"/>
    <property type="match status" value="1"/>
</dbReference>
<dbReference type="Proteomes" id="UP000593994">
    <property type="component" value="Chromosome"/>
</dbReference>